<dbReference type="SUPFAM" id="SSF57184">
    <property type="entry name" value="Growth factor receptor domain"/>
    <property type="match status" value="3"/>
</dbReference>
<keyword evidence="1" id="KW-0732">Signal</keyword>
<accession>A0A2V0PKY7</accession>
<dbReference type="InterPro" id="IPR006212">
    <property type="entry name" value="Furin_repeat"/>
</dbReference>
<feature type="domain" description="EGF-like" evidence="2">
    <location>
        <begin position="76"/>
        <end position="109"/>
    </location>
</feature>
<dbReference type="Proteomes" id="UP000247498">
    <property type="component" value="Unassembled WGS sequence"/>
</dbReference>
<feature type="domain" description="EGF-like" evidence="2">
    <location>
        <begin position="307"/>
        <end position="340"/>
    </location>
</feature>
<evidence type="ECO:0000259" key="2">
    <source>
        <dbReference type="SMART" id="SM00181"/>
    </source>
</evidence>
<feature type="domain" description="EGF-like" evidence="2">
    <location>
        <begin position="261"/>
        <end position="292"/>
    </location>
</feature>
<name>A0A2V0PKY7_9CHLO</name>
<dbReference type="PANTHER" id="PTHR46987">
    <property type="entry name" value="NEUROHYPOPHYSIAL HORMONES, N-TERMINAL DOMAIN CONTAINING PROTEIN"/>
    <property type="match status" value="1"/>
</dbReference>
<dbReference type="SMART" id="SM00261">
    <property type="entry name" value="FU"/>
    <property type="match status" value="9"/>
</dbReference>
<protein>
    <submittedName>
        <fullName evidence="3">Pro convertase subtilisin kexin type 5-like</fullName>
    </submittedName>
</protein>
<dbReference type="InParanoid" id="A0A2V0PKY7"/>
<evidence type="ECO:0000313" key="3">
    <source>
        <dbReference type="EMBL" id="GBG00465.1"/>
    </source>
</evidence>
<gene>
    <name evidence="3" type="ORF">Rsub_13211</name>
</gene>
<dbReference type="AlphaFoldDB" id="A0A2V0PKY7"/>
<dbReference type="InterPro" id="IPR051514">
    <property type="entry name" value="R-spondin"/>
</dbReference>
<dbReference type="InterPro" id="IPR009030">
    <property type="entry name" value="Growth_fac_rcpt_cys_sf"/>
</dbReference>
<proteinExistence type="predicted"/>
<organism evidence="3 4">
    <name type="scientific">Raphidocelis subcapitata</name>
    <dbReference type="NCBI Taxonomy" id="307507"/>
    <lineage>
        <taxon>Eukaryota</taxon>
        <taxon>Viridiplantae</taxon>
        <taxon>Chlorophyta</taxon>
        <taxon>core chlorophytes</taxon>
        <taxon>Chlorophyceae</taxon>
        <taxon>CS clade</taxon>
        <taxon>Sphaeropleales</taxon>
        <taxon>Selenastraceae</taxon>
        <taxon>Raphidocelis</taxon>
    </lineage>
</organism>
<evidence type="ECO:0000313" key="4">
    <source>
        <dbReference type="Proteomes" id="UP000247498"/>
    </source>
</evidence>
<dbReference type="InterPro" id="IPR000742">
    <property type="entry name" value="EGF"/>
</dbReference>
<dbReference type="SMART" id="SM00181">
    <property type="entry name" value="EGF"/>
    <property type="match status" value="6"/>
</dbReference>
<dbReference type="EMBL" id="BDRX01000229">
    <property type="protein sequence ID" value="GBG00465.1"/>
    <property type="molecule type" value="Genomic_DNA"/>
</dbReference>
<dbReference type="CDD" id="cd00064">
    <property type="entry name" value="FU"/>
    <property type="match status" value="2"/>
</dbReference>
<dbReference type="OrthoDB" id="300641at2759"/>
<keyword evidence="4" id="KW-1185">Reference proteome</keyword>
<reference evidence="3 4" key="1">
    <citation type="journal article" date="2018" name="Sci. Rep.">
        <title>Raphidocelis subcapitata (=Pseudokirchneriella subcapitata) provides an insight into genome evolution and environmental adaptations in the Sphaeropleales.</title>
        <authorList>
            <person name="Suzuki S."/>
            <person name="Yamaguchi H."/>
            <person name="Nakajima N."/>
            <person name="Kawachi M."/>
        </authorList>
    </citation>
    <scope>NUCLEOTIDE SEQUENCE [LARGE SCALE GENOMIC DNA]</scope>
    <source>
        <strain evidence="3 4">NIES-35</strain>
    </source>
</reference>
<feature type="domain" description="EGF-like" evidence="2">
    <location>
        <begin position="362"/>
        <end position="410"/>
    </location>
</feature>
<dbReference type="PANTHER" id="PTHR46987:SF7">
    <property type="entry name" value="TNFR-CYS DOMAIN-CONTAINING PROTEIN"/>
    <property type="match status" value="1"/>
</dbReference>
<comment type="caution">
    <text evidence="3">The sequence shown here is derived from an EMBL/GenBank/DDBJ whole genome shotgun (WGS) entry which is preliminary data.</text>
</comment>
<feature type="chain" id="PRO_5016080958" evidence="1">
    <location>
        <begin position="23"/>
        <end position="489"/>
    </location>
</feature>
<feature type="signal peptide" evidence="1">
    <location>
        <begin position="1"/>
        <end position="22"/>
    </location>
</feature>
<feature type="domain" description="EGF-like" evidence="2">
    <location>
        <begin position="178"/>
        <end position="211"/>
    </location>
</feature>
<feature type="domain" description="EGF-like" evidence="2">
    <location>
        <begin position="127"/>
        <end position="160"/>
    </location>
</feature>
<dbReference type="Gene3D" id="2.10.220.10">
    <property type="entry name" value="Hormone Receptor, Insulin-like Growth Factor Receptor 1, Chain A, domain 2"/>
    <property type="match status" value="6"/>
</dbReference>
<evidence type="ECO:0000256" key="1">
    <source>
        <dbReference type="SAM" id="SignalP"/>
    </source>
</evidence>
<sequence>MVRPTALLALLLALAAIRGGLSQNCGSSCLECTADGTFCTECDPLPWIFLDEVAGTCGETCPSGTFMNNEYRTCPACATGCSACNSGDAGACTACSSGFVLNAGAGTCVCTCPGGKYGDMTSFTCQACATGCSACTSGDAGACTACSSGFVLNAGAGTCVCTCPGGKYGDMTSFTCQACATGCSACTSGDAGACTACSSGFVLNAGAGTCDVAPVCPTGCTACSDANTCTACDTGYWKDGGACAASCPPATYLAAGKICKPCNPRCTTCTGELWSDCTACAAPFYLSGTTCGTTCPPGKYPDDATRTCATCPTGCKTCSSANTCTSCESGYWRTADLKCVLPADCPSGTFAHTNPNNRICAPCTAPCATCSAWGPNACATCAAPNFLSGTTCVSTCPWGQHGDTTTRTCVACTAGFWATATGCVDTCPAGSFKSPSTWAANARCIKCPEACATCTTSSACRTCKNGGTPNSKGVCPNARRSLLAWVATA</sequence>